<dbReference type="InterPro" id="IPR005110">
    <property type="entry name" value="MoeA_linker/N"/>
</dbReference>
<evidence type="ECO:0000256" key="7">
    <source>
        <dbReference type="ARBA" id="ARBA00022723"/>
    </source>
</evidence>
<dbReference type="Gene3D" id="3.90.105.10">
    <property type="entry name" value="Molybdopterin biosynthesis moea protein, domain 2"/>
    <property type="match status" value="1"/>
</dbReference>
<dbReference type="PANTHER" id="PTHR10192:SF5">
    <property type="entry name" value="GEPHYRIN"/>
    <property type="match status" value="1"/>
</dbReference>
<feature type="domain" description="MoaB/Mog" evidence="12">
    <location>
        <begin position="189"/>
        <end position="326"/>
    </location>
</feature>
<evidence type="ECO:0000256" key="2">
    <source>
        <dbReference type="ARBA" id="ARBA00002901"/>
    </source>
</evidence>
<keyword evidence="5 11" id="KW-0500">Molybdenum</keyword>
<dbReference type="Gene3D" id="2.170.190.11">
    <property type="entry name" value="Molybdopterin biosynthesis moea protein, domain 3"/>
    <property type="match status" value="1"/>
</dbReference>
<sequence length="416" mass="44760">MVDCCSAPGLMPLHQAKETLLSNINAVTEVELISLDNCDSRICAENIVSPINVPAHNNSAMDGYAFCFDFSLKSHIPEGSKFELVGVAMAGQPFMGKLLPGQCIRIMTGAVVPSSASTVEMQENITIVDNSIITKQAIPSKNHIRLAGDDIATGAEVFKQGHKFTSIDVGLLASLGVSRVKVWRKPIIAVFSTGDELKSPSDTLSLGDIYESNRRVLIAMLKRLNVEVLDLGIIADDKVKIRQAFSTANDKADAVVSSGGVSVGDADYTKEVLDELGNIEFWKIAMKPGKPFAFGKLANSVFFGLPGNPVSATVTFHQLAIPAIKKMSGQLPDKPLRLKAKTTAKIKKRPGRIDFQRGQAFSNDENELMVKPLNHQGSGALSSMSQANCYIILPQEHGGCSEGSLVEIELFDSIIS</sequence>
<dbReference type="AlphaFoldDB" id="A0A7X0NDP7"/>
<name>A0A7X0NDP7_9GAMM</name>
<dbReference type="RefSeq" id="WP_184420871.1">
    <property type="nucleotide sequence ID" value="NZ_AP027362.1"/>
</dbReference>
<dbReference type="InterPro" id="IPR036688">
    <property type="entry name" value="MoeA_C_domain_IV_sf"/>
</dbReference>
<dbReference type="EC" id="2.10.1.1" evidence="11"/>
<dbReference type="GO" id="GO:0061599">
    <property type="term" value="F:molybdopterin molybdotransferase activity"/>
    <property type="evidence" value="ECO:0007669"/>
    <property type="project" value="UniProtKB-UniRule"/>
</dbReference>
<dbReference type="NCBIfam" id="TIGR00177">
    <property type="entry name" value="molyb_syn"/>
    <property type="match status" value="1"/>
</dbReference>
<organism evidence="13 14">
    <name type="scientific">Thalassotalea piscium</name>
    <dbReference type="NCBI Taxonomy" id="1230533"/>
    <lineage>
        <taxon>Bacteria</taxon>
        <taxon>Pseudomonadati</taxon>
        <taxon>Pseudomonadota</taxon>
        <taxon>Gammaproteobacteria</taxon>
        <taxon>Alteromonadales</taxon>
        <taxon>Colwelliaceae</taxon>
        <taxon>Thalassotalea</taxon>
    </lineage>
</organism>
<comment type="caution">
    <text evidence="13">The sequence shown here is derived from an EMBL/GenBank/DDBJ whole genome shotgun (WGS) entry which is preliminary data.</text>
</comment>
<dbReference type="PANTHER" id="PTHR10192">
    <property type="entry name" value="MOLYBDOPTERIN BIOSYNTHESIS PROTEIN"/>
    <property type="match status" value="1"/>
</dbReference>
<comment type="cofactor">
    <cofactor evidence="1 11">
        <name>Mg(2+)</name>
        <dbReference type="ChEBI" id="CHEBI:18420"/>
    </cofactor>
</comment>
<evidence type="ECO:0000313" key="14">
    <source>
        <dbReference type="Proteomes" id="UP000537141"/>
    </source>
</evidence>
<dbReference type="InterPro" id="IPR001453">
    <property type="entry name" value="MoaB/Mog_dom"/>
</dbReference>
<dbReference type="InterPro" id="IPR036425">
    <property type="entry name" value="MoaB/Mog-like_dom_sf"/>
</dbReference>
<evidence type="ECO:0000256" key="1">
    <source>
        <dbReference type="ARBA" id="ARBA00001946"/>
    </source>
</evidence>
<dbReference type="Pfam" id="PF03453">
    <property type="entry name" value="MoeA_N"/>
    <property type="match status" value="1"/>
</dbReference>
<evidence type="ECO:0000313" key="13">
    <source>
        <dbReference type="EMBL" id="MBB6541537.1"/>
    </source>
</evidence>
<dbReference type="CDD" id="cd00887">
    <property type="entry name" value="MoeA"/>
    <property type="match status" value="1"/>
</dbReference>
<evidence type="ECO:0000256" key="3">
    <source>
        <dbReference type="ARBA" id="ARBA00005046"/>
    </source>
</evidence>
<accession>A0A7X0NDP7</accession>
<evidence type="ECO:0000256" key="10">
    <source>
        <dbReference type="ARBA" id="ARBA00047317"/>
    </source>
</evidence>
<dbReference type="SUPFAM" id="SSF63867">
    <property type="entry name" value="MoeA C-terminal domain-like"/>
    <property type="match status" value="1"/>
</dbReference>
<dbReference type="InterPro" id="IPR008284">
    <property type="entry name" value="MoCF_biosynth_CS"/>
</dbReference>
<evidence type="ECO:0000256" key="11">
    <source>
        <dbReference type="RuleBase" id="RU365090"/>
    </source>
</evidence>
<evidence type="ECO:0000259" key="12">
    <source>
        <dbReference type="SMART" id="SM00852"/>
    </source>
</evidence>
<dbReference type="SMART" id="SM00852">
    <property type="entry name" value="MoCF_biosynth"/>
    <property type="match status" value="1"/>
</dbReference>
<proteinExistence type="inferred from homology"/>
<dbReference type="GO" id="GO:0046872">
    <property type="term" value="F:metal ion binding"/>
    <property type="evidence" value="ECO:0007669"/>
    <property type="project" value="UniProtKB-UniRule"/>
</dbReference>
<dbReference type="GO" id="GO:0005829">
    <property type="term" value="C:cytosol"/>
    <property type="evidence" value="ECO:0007669"/>
    <property type="project" value="TreeGrafter"/>
</dbReference>
<evidence type="ECO:0000256" key="5">
    <source>
        <dbReference type="ARBA" id="ARBA00022505"/>
    </source>
</evidence>
<evidence type="ECO:0000256" key="6">
    <source>
        <dbReference type="ARBA" id="ARBA00022679"/>
    </source>
</evidence>
<dbReference type="Proteomes" id="UP000537141">
    <property type="component" value="Unassembled WGS sequence"/>
</dbReference>
<reference evidence="13 14" key="1">
    <citation type="submission" date="2020-08" db="EMBL/GenBank/DDBJ databases">
        <title>Genomic Encyclopedia of Type Strains, Phase IV (KMG-IV): sequencing the most valuable type-strain genomes for metagenomic binning, comparative biology and taxonomic classification.</title>
        <authorList>
            <person name="Goeker M."/>
        </authorList>
    </citation>
    <scope>NUCLEOTIDE SEQUENCE [LARGE SCALE GENOMIC DNA]</scope>
    <source>
        <strain evidence="13 14">DSM 26287</strain>
    </source>
</reference>
<comment type="similarity">
    <text evidence="4 11">Belongs to the MoeA family.</text>
</comment>
<evidence type="ECO:0000256" key="8">
    <source>
        <dbReference type="ARBA" id="ARBA00022842"/>
    </source>
</evidence>
<keyword evidence="7 11" id="KW-0479">Metal-binding</keyword>
<dbReference type="PROSITE" id="PS01079">
    <property type="entry name" value="MOCF_BIOSYNTHESIS_2"/>
    <property type="match status" value="1"/>
</dbReference>
<dbReference type="FunFam" id="3.40.980.10:FF:000004">
    <property type="entry name" value="Molybdopterin molybdenumtransferase"/>
    <property type="match status" value="1"/>
</dbReference>
<evidence type="ECO:0000256" key="4">
    <source>
        <dbReference type="ARBA" id="ARBA00010763"/>
    </source>
</evidence>
<dbReference type="GO" id="GO:0006777">
    <property type="term" value="P:Mo-molybdopterin cofactor biosynthetic process"/>
    <property type="evidence" value="ECO:0007669"/>
    <property type="project" value="UniProtKB-UniRule"/>
</dbReference>
<keyword evidence="9 11" id="KW-0501">Molybdenum cofactor biosynthesis</keyword>
<protein>
    <recommendedName>
        <fullName evidence="11">Molybdopterin molybdenumtransferase</fullName>
        <ecNumber evidence="11">2.10.1.1</ecNumber>
    </recommendedName>
</protein>
<comment type="pathway">
    <text evidence="3 11">Cofactor biosynthesis; molybdopterin biosynthesis.</text>
</comment>
<dbReference type="SUPFAM" id="SSF53218">
    <property type="entry name" value="Molybdenum cofactor biosynthesis proteins"/>
    <property type="match status" value="1"/>
</dbReference>
<gene>
    <name evidence="13" type="ORF">HNQ55_000011</name>
</gene>
<dbReference type="InterPro" id="IPR038987">
    <property type="entry name" value="MoeA-like"/>
</dbReference>
<keyword evidence="6 11" id="KW-0808">Transferase</keyword>
<comment type="function">
    <text evidence="2 11">Catalyzes the insertion of molybdate into adenylated molybdopterin with the concomitant release of AMP.</text>
</comment>
<dbReference type="Gene3D" id="2.40.340.10">
    <property type="entry name" value="MoeA, C-terminal, domain IV"/>
    <property type="match status" value="1"/>
</dbReference>
<dbReference type="UniPathway" id="UPA00344"/>
<dbReference type="SUPFAM" id="SSF63882">
    <property type="entry name" value="MoeA N-terminal region -like"/>
    <property type="match status" value="1"/>
</dbReference>
<dbReference type="NCBIfam" id="NF045515">
    <property type="entry name" value="Glp_gephyrin"/>
    <property type="match status" value="1"/>
</dbReference>
<comment type="catalytic activity">
    <reaction evidence="10">
        <text>adenylyl-molybdopterin + molybdate = Mo-molybdopterin + AMP + H(+)</text>
        <dbReference type="Rhea" id="RHEA:35047"/>
        <dbReference type="ChEBI" id="CHEBI:15378"/>
        <dbReference type="ChEBI" id="CHEBI:36264"/>
        <dbReference type="ChEBI" id="CHEBI:62727"/>
        <dbReference type="ChEBI" id="CHEBI:71302"/>
        <dbReference type="ChEBI" id="CHEBI:456215"/>
        <dbReference type="EC" id="2.10.1.1"/>
    </reaction>
</comment>
<dbReference type="EMBL" id="JACHHU010000001">
    <property type="protein sequence ID" value="MBB6541537.1"/>
    <property type="molecule type" value="Genomic_DNA"/>
</dbReference>
<dbReference type="Pfam" id="PF00994">
    <property type="entry name" value="MoCF_biosynth"/>
    <property type="match status" value="1"/>
</dbReference>
<keyword evidence="14" id="KW-1185">Reference proteome</keyword>
<evidence type="ECO:0000256" key="9">
    <source>
        <dbReference type="ARBA" id="ARBA00023150"/>
    </source>
</evidence>
<keyword evidence="8 11" id="KW-0460">Magnesium</keyword>
<dbReference type="InterPro" id="IPR005111">
    <property type="entry name" value="MoeA_C_domain_IV"/>
</dbReference>
<dbReference type="Gene3D" id="3.40.980.10">
    <property type="entry name" value="MoaB/Mog-like domain"/>
    <property type="match status" value="1"/>
</dbReference>
<dbReference type="InterPro" id="IPR036135">
    <property type="entry name" value="MoeA_linker/N_sf"/>
</dbReference>
<dbReference type="Pfam" id="PF03454">
    <property type="entry name" value="MoeA_C"/>
    <property type="match status" value="1"/>
</dbReference>